<evidence type="ECO:0000313" key="1">
    <source>
        <dbReference type="EMBL" id="KAK5997967.1"/>
    </source>
</evidence>
<comment type="caution">
    <text evidence="1">The sequence shown here is derived from an EMBL/GenBank/DDBJ whole genome shotgun (WGS) entry which is preliminary data.</text>
</comment>
<dbReference type="EMBL" id="JAVFKD010000001">
    <property type="protein sequence ID" value="KAK5997967.1"/>
    <property type="molecule type" value="Genomic_DNA"/>
</dbReference>
<keyword evidence="2" id="KW-1185">Reference proteome</keyword>
<name>A0ABR0T1D4_9HYPO</name>
<protein>
    <submittedName>
        <fullName evidence="1">Uncharacterized protein</fullName>
    </submittedName>
</protein>
<evidence type="ECO:0000313" key="2">
    <source>
        <dbReference type="Proteomes" id="UP001338125"/>
    </source>
</evidence>
<accession>A0ABR0T1D4</accession>
<sequence length="256" mass="29679">MASLRLQIWEASLPDVDAPAVVFFRERTAEDLEAASWEGHADNPLGTLPVHVPLPQVYVNHEARRVAIKFCERSGLRMQFRPEIQRCAFFRPFSLVDDILYIPLSKGQEFQHAFEFDWKNEPAKKAYDPSFARNIAVSEPLASDPIFATDISQLYTFYHRTLHVIFDTPHEMDQDGPGFLSGSSWELRSVSREDAKTRASKWDHNYGIYYPWGVERRLNDGFMKCMGDYTDDEVTDVFDVMEDFMMYMKAVEAIRI</sequence>
<gene>
    <name evidence="1" type="ORF">PT974_00335</name>
</gene>
<dbReference type="Proteomes" id="UP001338125">
    <property type="component" value="Unassembled WGS sequence"/>
</dbReference>
<organism evidence="1 2">
    <name type="scientific">Cladobotryum mycophilum</name>
    <dbReference type="NCBI Taxonomy" id="491253"/>
    <lineage>
        <taxon>Eukaryota</taxon>
        <taxon>Fungi</taxon>
        <taxon>Dikarya</taxon>
        <taxon>Ascomycota</taxon>
        <taxon>Pezizomycotina</taxon>
        <taxon>Sordariomycetes</taxon>
        <taxon>Hypocreomycetidae</taxon>
        <taxon>Hypocreales</taxon>
        <taxon>Hypocreaceae</taxon>
        <taxon>Cladobotryum</taxon>
    </lineage>
</organism>
<proteinExistence type="predicted"/>
<reference evidence="1 2" key="1">
    <citation type="submission" date="2024-01" db="EMBL/GenBank/DDBJ databases">
        <title>Complete genome of Cladobotryum mycophilum ATHUM6906.</title>
        <authorList>
            <person name="Christinaki A.C."/>
            <person name="Myridakis A.I."/>
            <person name="Kouvelis V.N."/>
        </authorList>
    </citation>
    <scope>NUCLEOTIDE SEQUENCE [LARGE SCALE GENOMIC DNA]</scope>
    <source>
        <strain evidence="1 2">ATHUM6906</strain>
    </source>
</reference>